<dbReference type="AlphaFoldDB" id="A0A1Y2CEM7"/>
<dbReference type="InterPro" id="IPR002938">
    <property type="entry name" value="FAD-bd"/>
</dbReference>
<keyword evidence="2" id="KW-0285">Flavoprotein</keyword>
<evidence type="ECO:0000256" key="5">
    <source>
        <dbReference type="ARBA" id="ARBA00022989"/>
    </source>
</evidence>
<sequence>MTVSNDLHPSVYIAIWIICSGSVILFNKYILHTLEFPFPILLTTFHLLFATIATRIMRRTTSLLNGLDAVKITPTVYRTAILPSASCFQCPLLSQTMHIFTICGIWTDAEVLLIGYLMQIEKPDSKILMKVSLIVIGTVLTSYGEVQFVVIGVLCQVTGILTEATRLVLVQKLLKDFKMDPLVSLYHFAPICALMNGIARISTALFELLDGAIAQRISSVLDWQDVITCMCLSGIFKNILLVSVSVLIWGTPISSLQFLGYGIALIGLVSYKQPDIESRWLAAAFVHCWQWLVGAATALALHQVGIESSLYDQVDLVDATLKSGGSPIVVDFGDSGGSVMLGASALRVVNTLGLLDQVMIASYPSPTTNWFKIDGSSQITLDAVKVAKYCDETEPAFQTPVQILRSKMAWTFKISEELGAVQVMTFNDPLPSLVRNTAKYRNDDAKVISNFSSCNLRFARSSIYHKGRVVLLGDSAHGMVPNAGVGLMMGLEDVGTLLELFRHYQDPQYLPRVFELYSKLRVPRGTGLRCEAVRWQSSTIQALRFGHFKLRYGTIYDCPIEVASAIQASEKQ</sequence>
<dbReference type="EMBL" id="MCGO01000019">
    <property type="protein sequence ID" value="ORY45503.1"/>
    <property type="molecule type" value="Genomic_DNA"/>
</dbReference>
<feature type="transmembrane region" description="Helical" evidence="8">
    <location>
        <begin position="246"/>
        <end position="268"/>
    </location>
</feature>
<dbReference type="SUPFAM" id="SSF51905">
    <property type="entry name" value="FAD/NAD(P)-binding domain"/>
    <property type="match status" value="1"/>
</dbReference>
<dbReference type="InterPro" id="IPR004853">
    <property type="entry name" value="Sugar_P_trans_dom"/>
</dbReference>
<evidence type="ECO:0000256" key="4">
    <source>
        <dbReference type="ARBA" id="ARBA00022827"/>
    </source>
</evidence>
<feature type="transmembrane region" description="Helical" evidence="8">
    <location>
        <begin position="149"/>
        <end position="169"/>
    </location>
</feature>
<evidence type="ECO:0000313" key="11">
    <source>
        <dbReference type="EMBL" id="ORY45503.1"/>
    </source>
</evidence>
<keyword evidence="3 8" id="KW-0812">Transmembrane</keyword>
<accession>A0A1Y2CEM7</accession>
<dbReference type="Gene3D" id="3.50.50.60">
    <property type="entry name" value="FAD/NAD(P)-binding domain"/>
    <property type="match status" value="2"/>
</dbReference>
<feature type="domain" description="Sugar phosphate transporter" evidence="10">
    <location>
        <begin position="11"/>
        <end position="271"/>
    </location>
</feature>
<dbReference type="GO" id="GO:0016020">
    <property type="term" value="C:membrane"/>
    <property type="evidence" value="ECO:0007669"/>
    <property type="project" value="UniProtKB-SubCell"/>
</dbReference>
<proteinExistence type="predicted"/>
<dbReference type="PANTHER" id="PTHR11132">
    <property type="entry name" value="SOLUTE CARRIER FAMILY 35"/>
    <property type="match status" value="1"/>
</dbReference>
<dbReference type="GO" id="GO:0071949">
    <property type="term" value="F:FAD binding"/>
    <property type="evidence" value="ECO:0007669"/>
    <property type="project" value="InterPro"/>
</dbReference>
<evidence type="ECO:0000256" key="7">
    <source>
        <dbReference type="ARBA" id="ARBA00023136"/>
    </source>
</evidence>
<dbReference type="GO" id="GO:0016491">
    <property type="term" value="F:oxidoreductase activity"/>
    <property type="evidence" value="ECO:0007669"/>
    <property type="project" value="UniProtKB-KW"/>
</dbReference>
<dbReference type="InterPro" id="IPR036188">
    <property type="entry name" value="FAD/NAD-bd_sf"/>
</dbReference>
<feature type="transmembrane region" description="Helical" evidence="8">
    <location>
        <begin position="280"/>
        <end position="301"/>
    </location>
</feature>
<reference evidence="11 12" key="1">
    <citation type="submission" date="2016-07" db="EMBL/GenBank/DDBJ databases">
        <title>Pervasive Adenine N6-methylation of Active Genes in Fungi.</title>
        <authorList>
            <consortium name="DOE Joint Genome Institute"/>
            <person name="Mondo S.J."/>
            <person name="Dannebaum R.O."/>
            <person name="Kuo R.C."/>
            <person name="Labutti K."/>
            <person name="Haridas S."/>
            <person name="Kuo A."/>
            <person name="Salamov A."/>
            <person name="Ahrendt S.R."/>
            <person name="Lipzen A."/>
            <person name="Sullivan W."/>
            <person name="Andreopoulos W.B."/>
            <person name="Clum A."/>
            <person name="Lindquist E."/>
            <person name="Daum C."/>
            <person name="Ramamoorthy G.K."/>
            <person name="Gryganskyi A."/>
            <person name="Culley D."/>
            <person name="Magnuson J.K."/>
            <person name="James T.Y."/>
            <person name="O'Malley M.A."/>
            <person name="Stajich J.E."/>
            <person name="Spatafora J.W."/>
            <person name="Visel A."/>
            <person name="Grigoriev I.V."/>
        </authorList>
    </citation>
    <scope>NUCLEOTIDE SEQUENCE [LARGE SCALE GENOMIC DNA]</scope>
    <source>
        <strain evidence="11 12">JEL800</strain>
    </source>
</reference>
<comment type="caution">
    <text evidence="11">The sequence shown here is derived from an EMBL/GenBank/DDBJ whole genome shotgun (WGS) entry which is preliminary data.</text>
</comment>
<evidence type="ECO:0000313" key="12">
    <source>
        <dbReference type="Proteomes" id="UP000193642"/>
    </source>
</evidence>
<comment type="subcellular location">
    <subcellularLocation>
        <location evidence="1">Membrane</location>
        <topology evidence="1">Multi-pass membrane protein</topology>
    </subcellularLocation>
</comment>
<evidence type="ECO:0000259" key="10">
    <source>
        <dbReference type="Pfam" id="PF03151"/>
    </source>
</evidence>
<evidence type="ECO:0000256" key="6">
    <source>
        <dbReference type="ARBA" id="ARBA00023002"/>
    </source>
</evidence>
<feature type="transmembrane region" description="Helical" evidence="8">
    <location>
        <begin position="36"/>
        <end position="57"/>
    </location>
</feature>
<dbReference type="InterPro" id="IPR050186">
    <property type="entry name" value="TPT_transporter"/>
</dbReference>
<organism evidence="11 12">
    <name type="scientific">Rhizoclosmatium globosum</name>
    <dbReference type="NCBI Taxonomy" id="329046"/>
    <lineage>
        <taxon>Eukaryota</taxon>
        <taxon>Fungi</taxon>
        <taxon>Fungi incertae sedis</taxon>
        <taxon>Chytridiomycota</taxon>
        <taxon>Chytridiomycota incertae sedis</taxon>
        <taxon>Chytridiomycetes</taxon>
        <taxon>Chytridiales</taxon>
        <taxon>Chytriomycetaceae</taxon>
        <taxon>Rhizoclosmatium</taxon>
    </lineage>
</organism>
<gene>
    <name evidence="11" type="ORF">BCR33DRAFT_849780</name>
</gene>
<feature type="transmembrane region" description="Helical" evidence="8">
    <location>
        <begin position="12"/>
        <end position="30"/>
    </location>
</feature>
<evidence type="ECO:0000256" key="1">
    <source>
        <dbReference type="ARBA" id="ARBA00004141"/>
    </source>
</evidence>
<dbReference type="OrthoDB" id="6418713at2759"/>
<keyword evidence="4" id="KW-0274">FAD</keyword>
<keyword evidence="12" id="KW-1185">Reference proteome</keyword>
<feature type="transmembrane region" description="Helical" evidence="8">
    <location>
        <begin position="181"/>
        <end position="199"/>
    </location>
</feature>
<feature type="domain" description="FAD-binding" evidence="9">
    <location>
        <begin position="404"/>
        <end position="502"/>
    </location>
</feature>
<dbReference type="Pfam" id="PF01494">
    <property type="entry name" value="FAD_binding_3"/>
    <property type="match status" value="1"/>
</dbReference>
<dbReference type="Proteomes" id="UP000193642">
    <property type="component" value="Unassembled WGS sequence"/>
</dbReference>
<evidence type="ECO:0000256" key="2">
    <source>
        <dbReference type="ARBA" id="ARBA00022630"/>
    </source>
</evidence>
<feature type="transmembrane region" description="Helical" evidence="8">
    <location>
        <begin position="127"/>
        <end position="143"/>
    </location>
</feature>
<evidence type="ECO:0000256" key="8">
    <source>
        <dbReference type="SAM" id="Phobius"/>
    </source>
</evidence>
<name>A0A1Y2CEM7_9FUNG</name>
<keyword evidence="5 8" id="KW-1133">Transmembrane helix</keyword>
<evidence type="ECO:0000256" key="3">
    <source>
        <dbReference type="ARBA" id="ARBA00022692"/>
    </source>
</evidence>
<dbReference type="Pfam" id="PF03151">
    <property type="entry name" value="TPT"/>
    <property type="match status" value="1"/>
</dbReference>
<keyword evidence="6" id="KW-0560">Oxidoreductase</keyword>
<evidence type="ECO:0008006" key="13">
    <source>
        <dbReference type="Google" id="ProtNLM"/>
    </source>
</evidence>
<protein>
    <recommendedName>
        <fullName evidence="13">FAD-binding domain-containing protein</fullName>
    </recommendedName>
</protein>
<evidence type="ECO:0000259" key="9">
    <source>
        <dbReference type="Pfam" id="PF01494"/>
    </source>
</evidence>
<keyword evidence="7 8" id="KW-0472">Membrane</keyword>